<dbReference type="Proteomes" id="UP000218272">
    <property type="component" value="Chromosome SCLO_1"/>
</dbReference>
<dbReference type="Gene3D" id="3.30.870.10">
    <property type="entry name" value="Endonuclease Chain A"/>
    <property type="match status" value="2"/>
</dbReference>
<dbReference type="GO" id="GO:0005576">
    <property type="term" value="C:extracellular region"/>
    <property type="evidence" value="ECO:0007669"/>
    <property type="project" value="UniProtKB-SubCell"/>
</dbReference>
<dbReference type="PANTHER" id="PTHR21248">
    <property type="entry name" value="CARDIOLIPIN SYNTHASE"/>
    <property type="match status" value="1"/>
</dbReference>
<dbReference type="KEGG" id="sclo:SCLO_1019150"/>
<keyword evidence="9" id="KW-1185">Reference proteome</keyword>
<dbReference type="PROSITE" id="PS50035">
    <property type="entry name" value="PLD"/>
    <property type="match status" value="2"/>
</dbReference>
<dbReference type="CDD" id="cd09110">
    <property type="entry name" value="PLDc_CLS_1"/>
    <property type="match status" value="1"/>
</dbReference>
<evidence type="ECO:0000256" key="1">
    <source>
        <dbReference type="ARBA" id="ARBA00003145"/>
    </source>
</evidence>
<reference evidence="8 9" key="1">
    <citation type="submission" date="2016-10" db="EMBL/GenBank/DDBJ databases">
        <title>Complete Genome Sequence of the Nonylphenol-Degrading Bacterium Sphingobium cloacae JCM 10874T.</title>
        <authorList>
            <person name="Ootsuka M."/>
            <person name="Nishizawa T."/>
            <person name="Ohta H."/>
        </authorList>
    </citation>
    <scope>NUCLEOTIDE SEQUENCE [LARGE SCALE GENOMIC DNA]</scope>
    <source>
        <strain evidence="8 9">JCM 10874</strain>
    </source>
</reference>
<sequence>MKVRRPSPLPPSQEPSRDPAALAKRGEWGHEGGMATHQHAPPAQDMDGIRLTLDGNQLRVIDQGPALRDALVALIDGARASLKLYYYIFATDGSGRLVLERLVAARARGVAVTLMIDAFGSSGTPTAFFAPLVEAGGRFGWFGARRSTRYLIRNHQKMAIADDRRLLIGGFNVEDSYFGLPQEDCWHDLGLMIEGPQTEAMVRWYGQLWRWVSTRKQSFRLLRGLVRHWGKRSRRQDGSPFHWLIGGPTQRLSPWATVVKRDLETAQRVDMVEAYFSPGRGMLKRIARAARRKGARIVLPSRSDNGATVAAARLLYGPLLRRGVEIFEYQPCKLHMKLIVIDDAVYIGSANFDMRSLFLNLEVMLKVEHAPFAEAMRGFIARRTQDSRRITLESHKAQRGLLTLAKQWISYLLVGVLDYTVTRRLNFRDPNAD</sequence>
<dbReference type="InterPro" id="IPR001736">
    <property type="entry name" value="PLipase_D/transphosphatidylase"/>
</dbReference>
<evidence type="ECO:0000256" key="4">
    <source>
        <dbReference type="ARBA" id="ARBA00022525"/>
    </source>
</evidence>
<dbReference type="GO" id="GO:0030572">
    <property type="term" value="F:phosphatidyltransferase activity"/>
    <property type="evidence" value="ECO:0007669"/>
    <property type="project" value="UniProtKB-ARBA"/>
</dbReference>
<evidence type="ECO:0000256" key="2">
    <source>
        <dbReference type="ARBA" id="ARBA00004613"/>
    </source>
</evidence>
<evidence type="ECO:0000256" key="6">
    <source>
        <dbReference type="SAM" id="MobiDB-lite"/>
    </source>
</evidence>
<accession>A0A1E1F375</accession>
<dbReference type="AlphaFoldDB" id="A0A1E1F375"/>
<comment type="subcellular location">
    <subcellularLocation>
        <location evidence="2">Secreted</location>
    </subcellularLocation>
</comment>
<dbReference type="Pfam" id="PF13091">
    <property type="entry name" value="PLDc_2"/>
    <property type="match status" value="2"/>
</dbReference>
<proteinExistence type="predicted"/>
<evidence type="ECO:0000256" key="5">
    <source>
        <dbReference type="ARBA" id="ARBA00029594"/>
    </source>
</evidence>
<protein>
    <recommendedName>
        <fullName evidence="3">Phospholipase D</fullName>
    </recommendedName>
    <alternativeName>
        <fullName evidence="5">Choline phosphatase</fullName>
    </alternativeName>
</protein>
<dbReference type="GO" id="GO:0032049">
    <property type="term" value="P:cardiolipin biosynthetic process"/>
    <property type="evidence" value="ECO:0007669"/>
    <property type="project" value="UniProtKB-ARBA"/>
</dbReference>
<dbReference type="InterPro" id="IPR025202">
    <property type="entry name" value="PLD-like_dom"/>
</dbReference>
<dbReference type="SMART" id="SM00155">
    <property type="entry name" value="PLDc"/>
    <property type="match status" value="2"/>
</dbReference>
<comment type="function">
    <text evidence="1">Could be a virulence factor.</text>
</comment>
<keyword evidence="4" id="KW-0964">Secreted</keyword>
<feature type="domain" description="PLD phosphodiesterase" evidence="7">
    <location>
        <begin position="334"/>
        <end position="356"/>
    </location>
</feature>
<name>A0A1E1F375_9SPHN</name>
<evidence type="ECO:0000259" key="7">
    <source>
        <dbReference type="PROSITE" id="PS50035"/>
    </source>
</evidence>
<organism evidence="8 9">
    <name type="scientific">Sphingobium cloacae</name>
    <dbReference type="NCBI Taxonomy" id="120107"/>
    <lineage>
        <taxon>Bacteria</taxon>
        <taxon>Pseudomonadati</taxon>
        <taxon>Pseudomonadota</taxon>
        <taxon>Alphaproteobacteria</taxon>
        <taxon>Sphingomonadales</taxon>
        <taxon>Sphingomonadaceae</taxon>
        <taxon>Sphingobium</taxon>
    </lineage>
</organism>
<feature type="domain" description="PLD phosphodiesterase" evidence="7">
    <location>
        <begin position="150"/>
        <end position="177"/>
    </location>
</feature>
<dbReference type="EMBL" id="AP017655">
    <property type="protein sequence ID" value="BAV64955.1"/>
    <property type="molecule type" value="Genomic_DNA"/>
</dbReference>
<dbReference type="SUPFAM" id="SSF56024">
    <property type="entry name" value="Phospholipase D/nuclease"/>
    <property type="match status" value="2"/>
</dbReference>
<feature type="region of interest" description="Disordered" evidence="6">
    <location>
        <begin position="1"/>
        <end position="25"/>
    </location>
</feature>
<evidence type="ECO:0000313" key="9">
    <source>
        <dbReference type="Proteomes" id="UP000218272"/>
    </source>
</evidence>
<dbReference type="PANTHER" id="PTHR21248:SF12">
    <property type="entry name" value="CARDIOLIPIN SYNTHASE C"/>
    <property type="match status" value="1"/>
</dbReference>
<gene>
    <name evidence="8" type="ORF">SCLO_1019150</name>
</gene>
<evidence type="ECO:0000313" key="8">
    <source>
        <dbReference type="EMBL" id="BAV64955.1"/>
    </source>
</evidence>
<evidence type="ECO:0000256" key="3">
    <source>
        <dbReference type="ARBA" id="ARBA00018392"/>
    </source>
</evidence>